<protein>
    <recommendedName>
        <fullName evidence="2">Phage-related protein</fullName>
    </recommendedName>
</protein>
<reference evidence="1" key="1">
    <citation type="submission" date="2018-06" db="EMBL/GenBank/DDBJ databases">
        <authorList>
            <person name="Zhirakovskaya E."/>
        </authorList>
    </citation>
    <scope>NUCLEOTIDE SEQUENCE</scope>
</reference>
<name>A0A3B0VRM8_9ZZZZ</name>
<gene>
    <name evidence="1" type="ORF">MNBD_GAMMA01-683</name>
</gene>
<dbReference type="InterPro" id="IPR009241">
    <property type="entry name" value="HigB-like"/>
</dbReference>
<sequence>MKKIGFRGTSLNKLKSFNDEVKQDIGHQLYRVQMGLEPEDSKPMKTIGVGVKEIRVKDKDGIYRCIYIAKFAEIIYVLDCFQKKTEKTPDSIIKQSKKRLKEIYQEQKNVRNL</sequence>
<dbReference type="EMBL" id="UOEW01000322">
    <property type="protein sequence ID" value="VAW41712.1"/>
    <property type="molecule type" value="Genomic_DNA"/>
</dbReference>
<dbReference type="Pfam" id="PF05973">
    <property type="entry name" value="Gp49"/>
    <property type="match status" value="1"/>
</dbReference>
<evidence type="ECO:0008006" key="2">
    <source>
        <dbReference type="Google" id="ProtNLM"/>
    </source>
</evidence>
<organism evidence="1">
    <name type="scientific">hydrothermal vent metagenome</name>
    <dbReference type="NCBI Taxonomy" id="652676"/>
    <lineage>
        <taxon>unclassified sequences</taxon>
        <taxon>metagenomes</taxon>
        <taxon>ecological metagenomes</taxon>
    </lineage>
</organism>
<dbReference type="AlphaFoldDB" id="A0A3B0VRM8"/>
<evidence type="ECO:0000313" key="1">
    <source>
        <dbReference type="EMBL" id="VAW41712.1"/>
    </source>
</evidence>
<proteinExistence type="predicted"/>
<accession>A0A3B0VRM8</accession>